<organism evidence="2 3">
    <name type="scientific">Algibacter marinivivus</name>
    <dbReference type="NCBI Taxonomy" id="2100723"/>
    <lineage>
        <taxon>Bacteria</taxon>
        <taxon>Pseudomonadati</taxon>
        <taxon>Bacteroidota</taxon>
        <taxon>Flavobacteriia</taxon>
        <taxon>Flavobacteriales</taxon>
        <taxon>Flavobacteriaceae</taxon>
        <taxon>Algibacter</taxon>
    </lineage>
</organism>
<reference evidence="3" key="3">
    <citation type="submission" date="2018-05" db="EMBL/GenBank/DDBJ databases">
        <authorList>
            <person name="Lu D."/>
        </authorList>
    </citation>
    <scope>NUCLEOTIDE SEQUENCE [LARGE SCALE GENOMIC DNA]</scope>
    <source>
        <strain evidence="3">ZY111</strain>
    </source>
</reference>
<dbReference type="AlphaFoldDB" id="A0A2U2X2J7"/>
<keyword evidence="3" id="KW-1185">Reference proteome</keyword>
<dbReference type="RefSeq" id="WP_109353342.1">
    <property type="nucleotide sequence ID" value="NZ_QFRI01000003.1"/>
</dbReference>
<dbReference type="EMBL" id="QFRI01000003">
    <property type="protein sequence ID" value="PWH82002.1"/>
    <property type="molecule type" value="Genomic_DNA"/>
</dbReference>
<dbReference type="Proteomes" id="UP000245375">
    <property type="component" value="Unassembled WGS sequence"/>
</dbReference>
<protein>
    <submittedName>
        <fullName evidence="2">Uncharacterized protein</fullName>
    </submittedName>
</protein>
<accession>A0A2U2X2J7</accession>
<dbReference type="InterPro" id="IPR008964">
    <property type="entry name" value="Invasin/intimin_cell_adhesion"/>
</dbReference>
<keyword evidence="1" id="KW-0732">Signal</keyword>
<dbReference type="OrthoDB" id="980944at2"/>
<sequence>MTLKYTYLLFYVWMVLLSMPSYANNGAIELITKTTQFEAGQSISLKFSNTDNETPSLYVSNSYGSTIIKPEIDSGILNYQIPQSISNKTGVVNWKLLANNSLSGAFTIISKQKAVALETYLGPPSIQAGGTDYSMLVVIPTDYLDNPLADSTKVTVKHQFLDNQNEEVVLMKNRIAYKNIYSETKTGRILVSSECLGFNSKEYTVNVLPAIPTDFNISHSRNHDYADGNQITTFSTSIIKDQFGNLVSDGTYIDFFITNRSNHILKTSSTTIKGIAVAKMIHPDHEDQWTVKAFVEGMAESKPIELAYKTIISDFNVLFSEDYRTVTIGPLKSFMNQMVPDGLEVSLSVFQNEIKLNTLTKSSFEGYATFKLDTNNFPSENYTLKIETAGVQKTYPNVKL</sequence>
<dbReference type="SUPFAM" id="SSF49373">
    <property type="entry name" value="Invasin/intimin cell-adhesion fragments"/>
    <property type="match status" value="1"/>
</dbReference>
<feature type="signal peptide" evidence="1">
    <location>
        <begin position="1"/>
        <end position="23"/>
    </location>
</feature>
<comment type="caution">
    <text evidence="2">The sequence shown here is derived from an EMBL/GenBank/DDBJ whole genome shotgun (WGS) entry which is preliminary data.</text>
</comment>
<evidence type="ECO:0000313" key="2">
    <source>
        <dbReference type="EMBL" id="PWH82002.1"/>
    </source>
</evidence>
<gene>
    <name evidence="2" type="ORF">DIS18_12095</name>
</gene>
<reference evidence="2 3" key="1">
    <citation type="submission" date="2018-05" db="EMBL/GenBank/DDBJ databases">
        <title>Algibacter marinivivus sp. nov., isolated from sample around a algae.</title>
        <authorList>
            <person name="Zhong X."/>
        </authorList>
    </citation>
    <scope>NUCLEOTIDE SEQUENCE [LARGE SCALE GENOMIC DNA]</scope>
    <source>
        <strain evidence="2 3">ZY111</strain>
    </source>
</reference>
<proteinExistence type="predicted"/>
<feature type="chain" id="PRO_5015544820" evidence="1">
    <location>
        <begin position="24"/>
        <end position="400"/>
    </location>
</feature>
<name>A0A2U2X2J7_9FLAO</name>
<evidence type="ECO:0000313" key="3">
    <source>
        <dbReference type="Proteomes" id="UP000245375"/>
    </source>
</evidence>
<evidence type="ECO:0000256" key="1">
    <source>
        <dbReference type="SAM" id="SignalP"/>
    </source>
</evidence>
<reference evidence="3" key="2">
    <citation type="submission" date="2018-05" db="EMBL/GenBank/DDBJ databases">
        <title>Algibacter marinivivus sp. nov., isolated from sample around a algae.</title>
        <authorList>
            <person name="Lu D."/>
        </authorList>
    </citation>
    <scope>NUCLEOTIDE SEQUENCE [LARGE SCALE GENOMIC DNA]</scope>
    <source>
        <strain evidence="3">ZY111</strain>
    </source>
</reference>